<proteinExistence type="predicted"/>
<dbReference type="OrthoDB" id="444255at2759"/>
<evidence type="ECO:0000313" key="2">
    <source>
        <dbReference type="EMBL" id="CAE8621318.1"/>
    </source>
</evidence>
<keyword evidence="1" id="KW-0732">Signal</keyword>
<dbReference type="AlphaFoldDB" id="A0A813G4S8"/>
<feature type="chain" id="PRO_5032405320" evidence="1">
    <location>
        <begin position="32"/>
        <end position="715"/>
    </location>
</feature>
<feature type="signal peptide" evidence="1">
    <location>
        <begin position="1"/>
        <end position="31"/>
    </location>
</feature>
<evidence type="ECO:0000256" key="1">
    <source>
        <dbReference type="SAM" id="SignalP"/>
    </source>
</evidence>
<dbReference type="Proteomes" id="UP000654075">
    <property type="component" value="Unassembled WGS sequence"/>
</dbReference>
<protein>
    <submittedName>
        <fullName evidence="2">Uncharacterized protein</fullName>
    </submittedName>
</protein>
<dbReference type="InterPro" id="IPR052613">
    <property type="entry name" value="LicD_transferase"/>
</dbReference>
<gene>
    <name evidence="2" type="ORF">PGLA1383_LOCUS38839</name>
</gene>
<dbReference type="PANTHER" id="PTHR13627:SF31">
    <property type="entry name" value="RIBITOL 5-PHOSPHATE TRANSFERASE FKRP"/>
    <property type="match status" value="1"/>
</dbReference>
<sequence>MMKSTRRHSVWHWLLFAGALLLFFRLGPVHAEQADEEAEEAEEGPKSSDILEVMAWCKGVPDALDWGQVLRLAKTECRFDAGDDDLLRIGCSREGLASALQGARVVLEVTREQSLVCANGLVFLVSVALAYMRDALTPGEVSRLQVLLWQSLQDNFMLDASVWPVKTHDVLHMFDRLPAPLNFEPLGRPQGSETRDMVTLVVPRCPAALSEALQTRFPGLRAVVGIDEAGRLPSGWTAFKGGREQPTGSSLNAMLEAVETPMALVVTGAALPETVEDLERLVRALGQRRLLAAAGPLVGEDKVYSDFCYQLKLRHYHLGFDPVYEHSVIFDETSASSIRGSWFHEDGTEQKDGPCKLCDTLPPTFLARTEGLRSVGFNPALDGEWAILDFSLRATRTPLVEVLPGPRSVDRDRPPGRRYAGAGFALCPFVAVNEVDSLAGPHLYGRSDVPFTGVSAASAWFGEEATALGLAAAGSPEVEMLRPSKQSRLFMQANHLKEYTGPDGVKRHFGCNLEVTNCPVPDWVYRGWAVPPCCKETMRHLLFYIDAVFREIGVRYIVTDGVLLGSYKFGGMLDWDADVDLHIHNDDFHLLEEKVQHRARQDGHFLRKHANNESWLLQANDHNYLLIELNKRQEYWDPDRVWQIPIQGRLFPAMENSHLNLSSWYGLSFFKHRLRHVPEWEEEHRPMYCSTPYHFNCVDETQVKSGIDCRQAGIC</sequence>
<dbReference type="EMBL" id="CAJNNV010027705">
    <property type="protein sequence ID" value="CAE8621318.1"/>
    <property type="molecule type" value="Genomic_DNA"/>
</dbReference>
<name>A0A813G4S8_POLGL</name>
<organism evidence="2 3">
    <name type="scientific">Polarella glacialis</name>
    <name type="common">Dinoflagellate</name>
    <dbReference type="NCBI Taxonomy" id="89957"/>
    <lineage>
        <taxon>Eukaryota</taxon>
        <taxon>Sar</taxon>
        <taxon>Alveolata</taxon>
        <taxon>Dinophyceae</taxon>
        <taxon>Suessiales</taxon>
        <taxon>Suessiaceae</taxon>
        <taxon>Polarella</taxon>
    </lineage>
</organism>
<dbReference type="GO" id="GO:0009100">
    <property type="term" value="P:glycoprotein metabolic process"/>
    <property type="evidence" value="ECO:0007669"/>
    <property type="project" value="UniProtKB-ARBA"/>
</dbReference>
<keyword evidence="3" id="KW-1185">Reference proteome</keyword>
<dbReference type="PANTHER" id="PTHR13627">
    <property type="entry name" value="FUKUTIN RELATED PROTEIN"/>
    <property type="match status" value="1"/>
</dbReference>
<reference evidence="2" key="1">
    <citation type="submission" date="2021-02" db="EMBL/GenBank/DDBJ databases">
        <authorList>
            <person name="Dougan E. K."/>
            <person name="Rhodes N."/>
            <person name="Thang M."/>
            <person name="Chan C."/>
        </authorList>
    </citation>
    <scope>NUCLEOTIDE SEQUENCE</scope>
</reference>
<accession>A0A813G4S8</accession>
<evidence type="ECO:0000313" key="3">
    <source>
        <dbReference type="Proteomes" id="UP000654075"/>
    </source>
</evidence>
<comment type="caution">
    <text evidence="2">The sequence shown here is derived from an EMBL/GenBank/DDBJ whole genome shotgun (WGS) entry which is preliminary data.</text>
</comment>
<dbReference type="OMA" id="HENGRSW"/>